<dbReference type="Gene3D" id="3.60.21.10">
    <property type="match status" value="1"/>
</dbReference>
<name>A0A9P8P5W9_9ASCO</name>
<dbReference type="SUPFAM" id="SSF111126">
    <property type="entry name" value="Ligand-binding domain in the NO signalling and Golgi transport"/>
    <property type="match status" value="1"/>
</dbReference>
<reference evidence="3" key="1">
    <citation type="journal article" date="2021" name="Open Biol.">
        <title>Shared evolutionary footprints suggest mitochondrial oxidative damage underlies multiple complex I losses in fungi.</title>
        <authorList>
            <person name="Schikora-Tamarit M.A."/>
            <person name="Marcet-Houben M."/>
            <person name="Nosek J."/>
            <person name="Gabaldon T."/>
        </authorList>
    </citation>
    <scope>NUCLEOTIDE SEQUENCE</scope>
    <source>
        <strain evidence="3">CBS6075</strain>
    </source>
</reference>
<accession>A0A9P8P5W9</accession>
<feature type="domain" description="Calcineurin-like phosphoesterase" evidence="2">
    <location>
        <begin position="144"/>
        <end position="374"/>
    </location>
</feature>
<dbReference type="PANTHER" id="PTHR32440:SF0">
    <property type="entry name" value="PHOSPHATASE DCR2-RELATED"/>
    <property type="match status" value="1"/>
</dbReference>
<dbReference type="InterPro" id="IPR007194">
    <property type="entry name" value="TRAPP_component"/>
</dbReference>
<dbReference type="GeneID" id="70235804"/>
<dbReference type="Pfam" id="PF00149">
    <property type="entry name" value="Metallophos"/>
    <property type="match status" value="1"/>
</dbReference>
<comment type="caution">
    <text evidence="3">The sequence shown here is derived from an EMBL/GenBank/DDBJ whole genome shotgun (WGS) entry which is preliminary data.</text>
</comment>
<evidence type="ECO:0000256" key="1">
    <source>
        <dbReference type="ARBA" id="ARBA00006218"/>
    </source>
</evidence>
<dbReference type="CDD" id="cd07383">
    <property type="entry name" value="MPP_Dcr2"/>
    <property type="match status" value="1"/>
</dbReference>
<dbReference type="InterPro" id="IPR037992">
    <property type="entry name" value="TRAPPC6/Trs33"/>
</dbReference>
<proteinExistence type="inferred from homology"/>
<evidence type="ECO:0000313" key="4">
    <source>
        <dbReference type="Proteomes" id="UP000769157"/>
    </source>
</evidence>
<dbReference type="GO" id="GO:0005737">
    <property type="term" value="C:cytoplasm"/>
    <property type="evidence" value="ECO:0007669"/>
    <property type="project" value="TreeGrafter"/>
</dbReference>
<comment type="similarity">
    <text evidence="1">Belongs to the TRAPP small subunits family. BET3 subfamily.</text>
</comment>
<dbReference type="SUPFAM" id="SSF56300">
    <property type="entry name" value="Metallo-dependent phosphatases"/>
    <property type="match status" value="1"/>
</dbReference>
<dbReference type="RefSeq" id="XP_046060855.1">
    <property type="nucleotide sequence ID" value="XM_046204853.1"/>
</dbReference>
<dbReference type="AlphaFoldDB" id="A0A9P8P5W9"/>
<dbReference type="GO" id="GO:0004721">
    <property type="term" value="F:phosphoprotein phosphatase activity"/>
    <property type="evidence" value="ECO:0007669"/>
    <property type="project" value="TreeGrafter"/>
</dbReference>
<dbReference type="Proteomes" id="UP000769157">
    <property type="component" value="Unassembled WGS sequence"/>
</dbReference>
<gene>
    <name evidence="3" type="ORF">OGAPHI_003839</name>
</gene>
<organism evidence="3 4">
    <name type="scientific">Ogataea philodendri</name>
    <dbReference type="NCBI Taxonomy" id="1378263"/>
    <lineage>
        <taxon>Eukaryota</taxon>
        <taxon>Fungi</taxon>
        <taxon>Dikarya</taxon>
        <taxon>Ascomycota</taxon>
        <taxon>Saccharomycotina</taxon>
        <taxon>Pichiomycetes</taxon>
        <taxon>Pichiales</taxon>
        <taxon>Pichiaceae</taxon>
        <taxon>Ogataea</taxon>
    </lineage>
</organism>
<dbReference type="CDD" id="cd14944">
    <property type="entry name" value="TRAPPC6A_Trs33"/>
    <property type="match status" value="1"/>
</dbReference>
<dbReference type="InterPro" id="IPR024096">
    <property type="entry name" value="NO_sig/Golgi_transp_ligand-bd"/>
</dbReference>
<dbReference type="EMBL" id="JAEUBE010000295">
    <property type="protein sequence ID" value="KAH3665651.1"/>
    <property type="molecule type" value="Genomic_DNA"/>
</dbReference>
<keyword evidence="4" id="KW-1185">Reference proteome</keyword>
<reference evidence="3" key="2">
    <citation type="submission" date="2021-01" db="EMBL/GenBank/DDBJ databases">
        <authorList>
            <person name="Schikora-Tamarit M.A."/>
        </authorList>
    </citation>
    <scope>NUCLEOTIDE SEQUENCE</scope>
    <source>
        <strain evidence="3">CBS6075</strain>
    </source>
</reference>
<protein>
    <recommendedName>
        <fullName evidence="2">Calcineurin-like phosphoesterase domain-containing protein</fullName>
    </recommendedName>
</protein>
<evidence type="ECO:0000313" key="3">
    <source>
        <dbReference type="EMBL" id="KAH3665651.1"/>
    </source>
</evidence>
<dbReference type="Pfam" id="PF04051">
    <property type="entry name" value="TRAPP"/>
    <property type="match status" value="1"/>
</dbReference>
<dbReference type="PANTHER" id="PTHR32440">
    <property type="entry name" value="PHOSPHATASE DCR2-RELATED-RELATED"/>
    <property type="match status" value="1"/>
</dbReference>
<dbReference type="InterPro" id="IPR029052">
    <property type="entry name" value="Metallo-depent_PP-like"/>
</dbReference>
<dbReference type="InterPro" id="IPR004843">
    <property type="entry name" value="Calcineurin-like_PHP"/>
</dbReference>
<dbReference type="Gene3D" id="3.30.1380.20">
    <property type="entry name" value="Trafficking protein particle complex subunit 3"/>
    <property type="match status" value="1"/>
</dbReference>
<dbReference type="GO" id="GO:0048193">
    <property type="term" value="P:Golgi vesicle transport"/>
    <property type="evidence" value="ECO:0007669"/>
    <property type="project" value="InterPro"/>
</dbReference>
<evidence type="ECO:0000259" key="2">
    <source>
        <dbReference type="Pfam" id="PF00149"/>
    </source>
</evidence>
<dbReference type="OrthoDB" id="783096at2759"/>
<sequence length="615" mass="68749">MDSPVVLDLEFGTCYRPFCKESEYLRIDKDLELGKSFLRRTYLSKQLGRDEETAIVDLSVGKPEHRPGDVWESKGQGLWAKYGPISHAIEDITVLFAPTDPRPGWNIVTTPLDTDTSHNVYVSYKKTVKSPSKPQLAFNKQNKFKILQVADLHFSTLEGVCLDPWPKLSSGEYCEADLRTTEFVETVLELEKPDLVVMTGDQVFGDDSPDSETTILKVCDIFERSKVPYAMVFGNHDDEGSLDRQQLMDIVETLPYSLATDGPANVSGVGNYVIQVQDKLALYFMDSHKYSLNPKVRGYDFLKQDQRDWIESVKVDVPQAMAFFHIPLPEYRETQKIAFGNYKEGITAPQLNSGMAESLKEVGVSVVSVGHDHCNDYCLQSDLWMCYGGGAGEGGYAGYGGTERRVRVFEVDSTASQIATWQRLRSDPETVVEHHLLASNTVSGPLATDLAGLQLDPAKPGTVDFLSSSKFQGLNNLYRIEKYGYEIGYKITDCLIYKKSVEEGVNIQLVDVLEVMKFICRDVWRMFYLKQMDNLRTNHIGTFVLIDNHFRPLLNVSSANGDADTLAKIQPYLQLPCGLIRGILASLGISALVKAEVIENSLPAVSFNVQTTVSK</sequence>